<feature type="region of interest" description="Disordered" evidence="1">
    <location>
        <begin position="139"/>
        <end position="158"/>
    </location>
</feature>
<evidence type="ECO:0008006" key="5">
    <source>
        <dbReference type="Google" id="ProtNLM"/>
    </source>
</evidence>
<proteinExistence type="predicted"/>
<accession>A0A6A6E9X9</accession>
<dbReference type="Proteomes" id="UP000800200">
    <property type="component" value="Unassembled WGS sequence"/>
</dbReference>
<evidence type="ECO:0000313" key="3">
    <source>
        <dbReference type="EMBL" id="KAF2187855.1"/>
    </source>
</evidence>
<gene>
    <name evidence="3" type="ORF">K469DRAFT_704817</name>
</gene>
<name>A0A6A6E9X9_9PEZI</name>
<evidence type="ECO:0000256" key="2">
    <source>
        <dbReference type="SAM" id="SignalP"/>
    </source>
</evidence>
<feature type="chain" id="PRO_5025369634" description="Extracellular membrane protein CFEM domain-containing protein" evidence="2">
    <location>
        <begin position="18"/>
        <end position="187"/>
    </location>
</feature>
<evidence type="ECO:0000313" key="4">
    <source>
        <dbReference type="Proteomes" id="UP000800200"/>
    </source>
</evidence>
<sequence length="187" mass="17402">MKYAAIIISSLAAGAFAIPQASSVTAAPSAASAALTPQQSCAVACPAGDVDCQAKCLGIAHPNSSQASETNECAAKCDQGDGSPAATEKFSQCVQGCIASFFPTSQTAGVPAAGSNAPSAAASATGAAASAASGASRAASGTGAEATGTSSASGSAASASSTGAASSNNIQLTGAGIAGLFMALFAL</sequence>
<keyword evidence="2" id="KW-0732">Signal</keyword>
<reference evidence="3" key="1">
    <citation type="journal article" date="2020" name="Stud. Mycol.">
        <title>101 Dothideomycetes genomes: a test case for predicting lifestyles and emergence of pathogens.</title>
        <authorList>
            <person name="Haridas S."/>
            <person name="Albert R."/>
            <person name="Binder M."/>
            <person name="Bloem J."/>
            <person name="Labutti K."/>
            <person name="Salamov A."/>
            <person name="Andreopoulos B."/>
            <person name="Baker S."/>
            <person name="Barry K."/>
            <person name="Bills G."/>
            <person name="Bluhm B."/>
            <person name="Cannon C."/>
            <person name="Castanera R."/>
            <person name="Culley D."/>
            <person name="Daum C."/>
            <person name="Ezra D."/>
            <person name="Gonzalez J."/>
            <person name="Henrissat B."/>
            <person name="Kuo A."/>
            <person name="Liang C."/>
            <person name="Lipzen A."/>
            <person name="Lutzoni F."/>
            <person name="Magnuson J."/>
            <person name="Mondo S."/>
            <person name="Nolan M."/>
            <person name="Ohm R."/>
            <person name="Pangilinan J."/>
            <person name="Park H.-J."/>
            <person name="Ramirez L."/>
            <person name="Alfaro M."/>
            <person name="Sun H."/>
            <person name="Tritt A."/>
            <person name="Yoshinaga Y."/>
            <person name="Zwiers L.-H."/>
            <person name="Turgeon B."/>
            <person name="Goodwin S."/>
            <person name="Spatafora J."/>
            <person name="Crous P."/>
            <person name="Grigoriev I."/>
        </authorList>
    </citation>
    <scope>NUCLEOTIDE SEQUENCE</scope>
    <source>
        <strain evidence="3">CBS 207.26</strain>
    </source>
</reference>
<evidence type="ECO:0000256" key="1">
    <source>
        <dbReference type="SAM" id="MobiDB-lite"/>
    </source>
</evidence>
<keyword evidence="4" id="KW-1185">Reference proteome</keyword>
<dbReference type="AlphaFoldDB" id="A0A6A6E9X9"/>
<protein>
    <recommendedName>
        <fullName evidence="5">Extracellular membrane protein CFEM domain-containing protein</fullName>
    </recommendedName>
</protein>
<dbReference type="EMBL" id="ML994626">
    <property type="protein sequence ID" value="KAF2187855.1"/>
    <property type="molecule type" value="Genomic_DNA"/>
</dbReference>
<organism evidence="3 4">
    <name type="scientific">Zopfia rhizophila CBS 207.26</name>
    <dbReference type="NCBI Taxonomy" id="1314779"/>
    <lineage>
        <taxon>Eukaryota</taxon>
        <taxon>Fungi</taxon>
        <taxon>Dikarya</taxon>
        <taxon>Ascomycota</taxon>
        <taxon>Pezizomycotina</taxon>
        <taxon>Dothideomycetes</taxon>
        <taxon>Dothideomycetes incertae sedis</taxon>
        <taxon>Zopfiaceae</taxon>
        <taxon>Zopfia</taxon>
    </lineage>
</organism>
<dbReference type="OrthoDB" id="5597238at2759"/>
<feature type="signal peptide" evidence="2">
    <location>
        <begin position="1"/>
        <end position="17"/>
    </location>
</feature>